<sequence length="150" mass="15835">MKYAIALVALLGATAVNARAQRPAVEYFPAPELNGRPAPFSTAVRVGDVLYLSGQIGIQADGKLPPTFEGQAKQTMENIGGALKARGLGWSDVFKCTVMIADMKNWPAFNAVYVPYFPAGKLPARSAFGANGLALGAELELECMAYAGPK</sequence>
<dbReference type="RefSeq" id="WP_187707843.1">
    <property type="nucleotide sequence ID" value="NZ_CP060782.1"/>
</dbReference>
<name>A0ABX6T4T0_9SPHN</name>
<dbReference type="PANTHER" id="PTHR11803">
    <property type="entry name" value="2-IMINOBUTANOATE/2-IMINOPROPANOATE DEAMINASE RIDA"/>
    <property type="match status" value="1"/>
</dbReference>
<feature type="chain" id="PRO_5046680122" evidence="1">
    <location>
        <begin position="21"/>
        <end position="150"/>
    </location>
</feature>
<dbReference type="EMBL" id="CP060782">
    <property type="protein sequence ID" value="QNP44886.1"/>
    <property type="molecule type" value="Genomic_DNA"/>
</dbReference>
<evidence type="ECO:0000256" key="1">
    <source>
        <dbReference type="SAM" id="SignalP"/>
    </source>
</evidence>
<dbReference type="Pfam" id="PF01042">
    <property type="entry name" value="Ribonuc_L-PSP"/>
    <property type="match status" value="1"/>
</dbReference>
<dbReference type="Proteomes" id="UP000516105">
    <property type="component" value="Chromosome"/>
</dbReference>
<dbReference type="SUPFAM" id="SSF55298">
    <property type="entry name" value="YjgF-like"/>
    <property type="match status" value="1"/>
</dbReference>
<keyword evidence="3" id="KW-1185">Reference proteome</keyword>
<evidence type="ECO:0000313" key="3">
    <source>
        <dbReference type="Proteomes" id="UP000516105"/>
    </source>
</evidence>
<protein>
    <submittedName>
        <fullName evidence="2">RidA family protein</fullName>
    </submittedName>
</protein>
<keyword evidence="1" id="KW-0732">Signal</keyword>
<proteinExistence type="predicted"/>
<dbReference type="Gene3D" id="3.30.1330.40">
    <property type="entry name" value="RutC-like"/>
    <property type="match status" value="1"/>
</dbReference>
<dbReference type="InterPro" id="IPR035959">
    <property type="entry name" value="RutC-like_sf"/>
</dbReference>
<evidence type="ECO:0000313" key="2">
    <source>
        <dbReference type="EMBL" id="QNP44886.1"/>
    </source>
</evidence>
<reference evidence="2 3" key="1">
    <citation type="submission" date="2020-08" db="EMBL/GenBank/DDBJ databases">
        <title>Genome sequence of Sphingomonas sediminicola KACC 15039T.</title>
        <authorList>
            <person name="Hyun D.-W."/>
            <person name="Bae J.-W."/>
        </authorList>
    </citation>
    <scope>NUCLEOTIDE SEQUENCE [LARGE SCALE GENOMIC DNA]</scope>
    <source>
        <strain evidence="2 3">KACC 15039</strain>
    </source>
</reference>
<gene>
    <name evidence="2" type="ORF">H9L14_09030</name>
</gene>
<dbReference type="CDD" id="cd00448">
    <property type="entry name" value="YjgF_YER057c_UK114_family"/>
    <property type="match status" value="1"/>
</dbReference>
<feature type="signal peptide" evidence="1">
    <location>
        <begin position="1"/>
        <end position="20"/>
    </location>
</feature>
<dbReference type="PANTHER" id="PTHR11803:SF39">
    <property type="entry name" value="2-IMINOBUTANOATE_2-IMINOPROPANOATE DEAMINASE"/>
    <property type="match status" value="1"/>
</dbReference>
<dbReference type="InterPro" id="IPR006175">
    <property type="entry name" value="YjgF/YER057c/UK114"/>
</dbReference>
<accession>A0ABX6T4T0</accession>
<organism evidence="2 3">
    <name type="scientific">Sphingomonas sediminicola</name>
    <dbReference type="NCBI Taxonomy" id="386874"/>
    <lineage>
        <taxon>Bacteria</taxon>
        <taxon>Pseudomonadati</taxon>
        <taxon>Pseudomonadota</taxon>
        <taxon>Alphaproteobacteria</taxon>
        <taxon>Sphingomonadales</taxon>
        <taxon>Sphingomonadaceae</taxon>
        <taxon>Sphingomonas</taxon>
    </lineage>
</organism>